<sequence length="397" mass="46692">MKKYFFIILIMFLIVFSFSVDIADFYVKNFNTDEMINSNKVNIKIFGYLKKYFETGYSGYLRAANELRAKYNELLNFEEKNIFDIMAMINPQTTIDPIKKLEELKNKYPNFQLVNILLLEFEYKQWLITGDPKLAKKILNEIESIKKIMGYTPFVVYYKANFLFKSSIYGNKEEAYTIIKKGVLEFPENKKIMEIYLIIAAQLEKDKKDKNIFEEISKVYVKEPEVKENILLLIAKHFFESNKKDFAKQIIINKIIPNVKNSRVLQLSYELLGDYADTNVQKMNYYQQSLKYNSENARILSKWALSMLKVDENKYKTLARIALNKAISIDPNISTEALKALKNLRTKVKIEVMVNYVLPIILFVSGSLGILIYYEKRKKKKEKELLLKDDEEGEKDD</sequence>
<feature type="transmembrane region" description="Helical" evidence="1">
    <location>
        <begin position="353"/>
        <end position="374"/>
    </location>
</feature>
<name>A0ABY8PRK6_9BACT</name>
<keyword evidence="1" id="KW-1133">Transmembrane helix</keyword>
<gene>
    <name evidence="2" type="ORF">JRV97_01445</name>
</gene>
<evidence type="ECO:0000313" key="2">
    <source>
        <dbReference type="EMBL" id="WGS65252.1"/>
    </source>
</evidence>
<accession>A0ABY8PRK6</accession>
<keyword evidence="1" id="KW-0472">Membrane</keyword>
<evidence type="ECO:0008006" key="4">
    <source>
        <dbReference type="Google" id="ProtNLM"/>
    </source>
</evidence>
<protein>
    <recommendedName>
        <fullName evidence="4">Tetratricopeptide repeat protein</fullName>
    </recommendedName>
</protein>
<keyword evidence="1" id="KW-0812">Transmembrane</keyword>
<dbReference type="RefSeq" id="WP_280999578.1">
    <property type="nucleotide sequence ID" value="NZ_CP069362.1"/>
</dbReference>
<dbReference type="EMBL" id="CP069362">
    <property type="protein sequence ID" value="WGS65252.1"/>
    <property type="molecule type" value="Genomic_DNA"/>
</dbReference>
<evidence type="ECO:0000256" key="1">
    <source>
        <dbReference type="SAM" id="Phobius"/>
    </source>
</evidence>
<dbReference type="InterPro" id="IPR011990">
    <property type="entry name" value="TPR-like_helical_dom_sf"/>
</dbReference>
<dbReference type="Gene3D" id="1.25.40.10">
    <property type="entry name" value="Tetratricopeptide repeat domain"/>
    <property type="match status" value="1"/>
</dbReference>
<reference evidence="2 3" key="1">
    <citation type="submission" date="2021-02" db="EMBL/GenBank/DDBJ databases">
        <title>Characterization of Marinitoga sp. nov. str. BP5-C20A.</title>
        <authorList>
            <person name="Erauso G."/>
            <person name="Postec A."/>
        </authorList>
    </citation>
    <scope>NUCLEOTIDE SEQUENCE [LARGE SCALE GENOMIC DNA]</scope>
    <source>
        <strain evidence="2 3">BP5-C20A</strain>
    </source>
</reference>
<dbReference type="Proteomes" id="UP001232493">
    <property type="component" value="Chromosome"/>
</dbReference>
<keyword evidence="3" id="KW-1185">Reference proteome</keyword>
<organism evidence="2 3">
    <name type="scientific">Marinitoga aeolica</name>
    <dbReference type="NCBI Taxonomy" id="2809031"/>
    <lineage>
        <taxon>Bacteria</taxon>
        <taxon>Thermotogati</taxon>
        <taxon>Thermotogota</taxon>
        <taxon>Thermotogae</taxon>
        <taxon>Petrotogales</taxon>
        <taxon>Petrotogaceae</taxon>
        <taxon>Marinitoga</taxon>
    </lineage>
</organism>
<proteinExistence type="predicted"/>
<evidence type="ECO:0000313" key="3">
    <source>
        <dbReference type="Proteomes" id="UP001232493"/>
    </source>
</evidence>